<dbReference type="SUPFAM" id="SSF81321">
    <property type="entry name" value="Family A G protein-coupled receptor-like"/>
    <property type="match status" value="1"/>
</dbReference>
<dbReference type="GO" id="GO:0009897">
    <property type="term" value="C:external side of plasma membrane"/>
    <property type="evidence" value="ECO:0007669"/>
    <property type="project" value="TreeGrafter"/>
</dbReference>
<evidence type="ECO:0000256" key="7">
    <source>
        <dbReference type="ARBA" id="ARBA00023170"/>
    </source>
</evidence>
<sequence>MSNSTQNYSGEDYEYGEICELSGSYENEVVIQMYIYSVICVLGLIGNLLVLITYALYKKAKTMTDIYLVNVALADLLFVVALPLIIYNERHNWDMGTWACKLLNGAYSINLYSSTLLLACISGDRYIAIVQARRSVKIRRRIQVYSRLICTVIWLLALVFSLPTLIYYEQVEDMGVNECMLAYHGNNNAKVMKILIPSTQMLMGFLVPLMVMMFCYSCIMVTLLKAKNFQKHKAVRVVLTVVFVFIFCHLPYNAVLLVHTTKLFQPRDCKEEQDTLMMLSISRSVAYLHCCLNPILYAFIGVKFRGHFFLILKKVNCLGQRYIYSRRSSQQTSDLYISAKTIVGSSYENPSSFTM</sequence>
<keyword evidence="2" id="KW-1003">Cell membrane</keyword>
<dbReference type="GO" id="GO:0006955">
    <property type="term" value="P:immune response"/>
    <property type="evidence" value="ECO:0007669"/>
    <property type="project" value="TreeGrafter"/>
</dbReference>
<comment type="caution">
    <text evidence="12">The sequence shown here is derived from an EMBL/GenBank/DDBJ whole genome shotgun (WGS) entry which is preliminary data.</text>
</comment>
<feature type="transmembrane region" description="Helical" evidence="10">
    <location>
        <begin position="236"/>
        <end position="258"/>
    </location>
</feature>
<feature type="transmembrane region" description="Helical" evidence="10">
    <location>
        <begin position="34"/>
        <end position="57"/>
    </location>
</feature>
<keyword evidence="7 12" id="KW-0675">Receptor</keyword>
<dbReference type="GO" id="GO:0019957">
    <property type="term" value="F:C-C chemokine binding"/>
    <property type="evidence" value="ECO:0007669"/>
    <property type="project" value="TreeGrafter"/>
</dbReference>
<keyword evidence="3 10" id="KW-0812">Transmembrane</keyword>
<keyword evidence="8" id="KW-0325">Glycoprotein</keyword>
<accession>A0A5A9NN67</accession>
<dbReference type="EMBL" id="SOYY01000015">
    <property type="protein sequence ID" value="KAA0711504.1"/>
    <property type="molecule type" value="Genomic_DNA"/>
</dbReference>
<evidence type="ECO:0000313" key="12">
    <source>
        <dbReference type="EMBL" id="KAA0711504.1"/>
    </source>
</evidence>
<feature type="transmembrane region" description="Helical" evidence="10">
    <location>
        <begin position="107"/>
        <end position="127"/>
    </location>
</feature>
<comment type="subcellular location">
    <subcellularLocation>
        <location evidence="1">Cell membrane</location>
        <topology evidence="1">Multi-pass membrane protein</topology>
    </subcellularLocation>
</comment>
<dbReference type="AlphaFoldDB" id="A0A5A9NN67"/>
<reference evidence="12 13" key="1">
    <citation type="journal article" date="2019" name="Mol. Ecol. Resour.">
        <title>Chromosome-level genome assembly of Triplophysa tibetana, a fish adapted to the harsh high-altitude environment of the Tibetan Plateau.</title>
        <authorList>
            <person name="Yang X."/>
            <person name="Liu H."/>
            <person name="Ma Z."/>
            <person name="Zou Y."/>
            <person name="Zou M."/>
            <person name="Mao Y."/>
            <person name="Li X."/>
            <person name="Wang H."/>
            <person name="Chen T."/>
            <person name="Wang W."/>
            <person name="Yang R."/>
        </authorList>
    </citation>
    <scope>NUCLEOTIDE SEQUENCE [LARGE SCALE GENOMIC DNA]</scope>
    <source>
        <strain evidence="12">TTIB1903HZAU</strain>
        <tissue evidence="12">Muscle</tissue>
    </source>
</reference>
<keyword evidence="5" id="KW-0297">G-protein coupled receptor</keyword>
<evidence type="ECO:0000256" key="8">
    <source>
        <dbReference type="ARBA" id="ARBA00023180"/>
    </source>
</evidence>
<evidence type="ECO:0000256" key="4">
    <source>
        <dbReference type="ARBA" id="ARBA00022989"/>
    </source>
</evidence>
<name>A0A5A9NN67_9TELE</name>
<protein>
    <submittedName>
        <fullName evidence="12">C-C chemokine receptor type 6</fullName>
    </submittedName>
</protein>
<evidence type="ECO:0000256" key="3">
    <source>
        <dbReference type="ARBA" id="ARBA00022692"/>
    </source>
</evidence>
<proteinExistence type="predicted"/>
<evidence type="ECO:0000313" key="13">
    <source>
        <dbReference type="Proteomes" id="UP000324632"/>
    </source>
</evidence>
<keyword evidence="6 10" id="KW-0472">Membrane</keyword>
<feature type="transmembrane region" description="Helical" evidence="10">
    <location>
        <begin position="201"/>
        <end position="224"/>
    </location>
</feature>
<dbReference type="PANTHER" id="PTHR10489">
    <property type="entry name" value="CELL ADHESION MOLECULE"/>
    <property type="match status" value="1"/>
</dbReference>
<gene>
    <name evidence="12" type="ORF">E1301_Tti006205</name>
</gene>
<dbReference type="GO" id="GO:0060326">
    <property type="term" value="P:cell chemotaxis"/>
    <property type="evidence" value="ECO:0007669"/>
    <property type="project" value="TreeGrafter"/>
</dbReference>
<dbReference type="Gene3D" id="1.20.1070.10">
    <property type="entry name" value="Rhodopsin 7-helix transmembrane proteins"/>
    <property type="match status" value="1"/>
</dbReference>
<feature type="transmembrane region" description="Helical" evidence="10">
    <location>
        <begin position="148"/>
        <end position="168"/>
    </location>
</feature>
<keyword evidence="13" id="KW-1185">Reference proteome</keyword>
<dbReference type="FunFam" id="1.20.1070.10:FF:000035">
    <property type="entry name" value="C-C chemokine receptor type 6"/>
    <property type="match status" value="1"/>
</dbReference>
<dbReference type="GO" id="GO:0016493">
    <property type="term" value="F:C-C chemokine receptor activity"/>
    <property type="evidence" value="ECO:0007669"/>
    <property type="project" value="TreeGrafter"/>
</dbReference>
<dbReference type="GO" id="GO:0007204">
    <property type="term" value="P:positive regulation of cytosolic calcium ion concentration"/>
    <property type="evidence" value="ECO:0007669"/>
    <property type="project" value="TreeGrafter"/>
</dbReference>
<feature type="domain" description="G-protein coupled receptors family 1 profile" evidence="11">
    <location>
        <begin position="46"/>
        <end position="297"/>
    </location>
</feature>
<dbReference type="InterPro" id="IPR000276">
    <property type="entry name" value="GPCR_Rhodpsn"/>
</dbReference>
<dbReference type="InterPro" id="IPR017452">
    <property type="entry name" value="GPCR_Rhodpsn_7TM"/>
</dbReference>
<dbReference type="GO" id="GO:0019722">
    <property type="term" value="P:calcium-mediated signaling"/>
    <property type="evidence" value="ECO:0007669"/>
    <property type="project" value="TreeGrafter"/>
</dbReference>
<evidence type="ECO:0000259" key="11">
    <source>
        <dbReference type="PROSITE" id="PS50262"/>
    </source>
</evidence>
<evidence type="ECO:0000256" key="10">
    <source>
        <dbReference type="SAM" id="Phobius"/>
    </source>
</evidence>
<evidence type="ECO:0000256" key="2">
    <source>
        <dbReference type="ARBA" id="ARBA00022475"/>
    </source>
</evidence>
<evidence type="ECO:0000256" key="1">
    <source>
        <dbReference type="ARBA" id="ARBA00004651"/>
    </source>
</evidence>
<dbReference type="InterPro" id="IPR050119">
    <property type="entry name" value="CCR1-9-like"/>
</dbReference>
<dbReference type="Proteomes" id="UP000324632">
    <property type="component" value="Chromosome 15"/>
</dbReference>
<evidence type="ECO:0000256" key="6">
    <source>
        <dbReference type="ARBA" id="ARBA00023136"/>
    </source>
</evidence>
<feature type="transmembrane region" description="Helical" evidence="10">
    <location>
        <begin position="286"/>
        <end position="304"/>
    </location>
</feature>
<dbReference type="Pfam" id="PF00001">
    <property type="entry name" value="7tm_1"/>
    <property type="match status" value="1"/>
</dbReference>
<keyword evidence="4 10" id="KW-1133">Transmembrane helix</keyword>
<dbReference type="PRINTS" id="PR00237">
    <property type="entry name" value="GPCRRHODOPSN"/>
</dbReference>
<dbReference type="PROSITE" id="PS50262">
    <property type="entry name" value="G_PROTEIN_RECEP_F1_2"/>
    <property type="match status" value="1"/>
</dbReference>
<evidence type="ECO:0000256" key="5">
    <source>
        <dbReference type="ARBA" id="ARBA00023040"/>
    </source>
</evidence>
<organism evidence="12 13">
    <name type="scientific">Triplophysa tibetana</name>
    <dbReference type="NCBI Taxonomy" id="1572043"/>
    <lineage>
        <taxon>Eukaryota</taxon>
        <taxon>Metazoa</taxon>
        <taxon>Chordata</taxon>
        <taxon>Craniata</taxon>
        <taxon>Vertebrata</taxon>
        <taxon>Euteleostomi</taxon>
        <taxon>Actinopterygii</taxon>
        <taxon>Neopterygii</taxon>
        <taxon>Teleostei</taxon>
        <taxon>Ostariophysi</taxon>
        <taxon>Cypriniformes</taxon>
        <taxon>Nemacheilidae</taxon>
        <taxon>Triplophysa</taxon>
    </lineage>
</organism>
<keyword evidence="9" id="KW-0807">Transducer</keyword>
<evidence type="ECO:0000256" key="9">
    <source>
        <dbReference type="ARBA" id="ARBA00023224"/>
    </source>
</evidence>
<feature type="transmembrane region" description="Helical" evidence="10">
    <location>
        <begin position="66"/>
        <end position="87"/>
    </location>
</feature>
<dbReference type="PANTHER" id="PTHR10489:SF943">
    <property type="entry name" value="C-C CHEMOKINE RECEPTOR TYPE 6"/>
    <property type="match status" value="1"/>
</dbReference>